<dbReference type="AlphaFoldDB" id="A0A4Z0FCH6"/>
<dbReference type="InterPro" id="IPR023753">
    <property type="entry name" value="FAD/NAD-binding_dom"/>
</dbReference>
<dbReference type="RefSeq" id="WP_135280978.1">
    <property type="nucleotide sequence ID" value="NZ_SRIO01000003.1"/>
</dbReference>
<keyword evidence="6" id="KW-0560">Oxidoreductase</keyword>
<gene>
    <name evidence="8" type="ORF">E4680_03425</name>
</gene>
<feature type="domain" description="FAD/NAD(P)-binding" evidence="7">
    <location>
        <begin position="11"/>
        <end position="116"/>
    </location>
</feature>
<evidence type="ECO:0000313" key="8">
    <source>
        <dbReference type="EMBL" id="TFZ83561.1"/>
    </source>
</evidence>
<dbReference type="Gene3D" id="3.50.50.60">
    <property type="entry name" value="FAD/NAD(P)-binding domain"/>
    <property type="match status" value="2"/>
</dbReference>
<comment type="cofactor">
    <cofactor evidence="1">
        <name>FAD</name>
        <dbReference type="ChEBI" id="CHEBI:57692"/>
    </cofactor>
</comment>
<dbReference type="GO" id="GO:0070224">
    <property type="term" value="F:sulfide:quinone oxidoreductase activity"/>
    <property type="evidence" value="ECO:0007669"/>
    <property type="project" value="TreeGrafter"/>
</dbReference>
<evidence type="ECO:0000256" key="5">
    <source>
        <dbReference type="ARBA" id="ARBA00022946"/>
    </source>
</evidence>
<dbReference type="InterPro" id="IPR015904">
    <property type="entry name" value="Sulphide_quinone_reductase"/>
</dbReference>
<comment type="caution">
    <text evidence="8">The sequence shown here is derived from an EMBL/GenBank/DDBJ whole genome shotgun (WGS) entry which is preliminary data.</text>
</comment>
<evidence type="ECO:0000256" key="4">
    <source>
        <dbReference type="ARBA" id="ARBA00022827"/>
    </source>
</evidence>
<dbReference type="PANTHER" id="PTHR10632">
    <property type="entry name" value="SULFIDE:QUINONE OXIDOREDUCTASE"/>
    <property type="match status" value="1"/>
</dbReference>
<keyword evidence="9" id="KW-1185">Reference proteome</keyword>
<proteinExistence type="predicted"/>
<dbReference type="EMBL" id="SRIO01000003">
    <property type="protein sequence ID" value="TFZ83561.1"/>
    <property type="molecule type" value="Genomic_DNA"/>
</dbReference>
<evidence type="ECO:0000313" key="9">
    <source>
        <dbReference type="Proteomes" id="UP000297890"/>
    </source>
</evidence>
<keyword evidence="3" id="KW-0874">Quinone</keyword>
<evidence type="ECO:0000259" key="7">
    <source>
        <dbReference type="Pfam" id="PF07992"/>
    </source>
</evidence>
<organism evidence="8 9">
    <name type="scientific">Candidatus Macondimonas diazotrophica</name>
    <dbReference type="NCBI Taxonomy" id="2305248"/>
    <lineage>
        <taxon>Bacteria</taxon>
        <taxon>Pseudomonadati</taxon>
        <taxon>Pseudomonadota</taxon>
        <taxon>Gammaproteobacteria</taxon>
        <taxon>Chromatiales</taxon>
        <taxon>Ectothiorhodospiraceae</taxon>
        <taxon>Candidatus Macondimonas</taxon>
    </lineage>
</organism>
<dbReference type="InterPro" id="IPR036188">
    <property type="entry name" value="FAD/NAD-bd_sf"/>
</dbReference>
<dbReference type="GO" id="GO:0048038">
    <property type="term" value="F:quinone binding"/>
    <property type="evidence" value="ECO:0007669"/>
    <property type="project" value="UniProtKB-KW"/>
</dbReference>
<dbReference type="SUPFAM" id="SSF51905">
    <property type="entry name" value="FAD/NAD(P)-binding domain"/>
    <property type="match status" value="2"/>
</dbReference>
<keyword evidence="2" id="KW-0285">Flavoprotein</keyword>
<evidence type="ECO:0000256" key="6">
    <source>
        <dbReference type="ARBA" id="ARBA00023002"/>
    </source>
</evidence>
<dbReference type="Pfam" id="PF07992">
    <property type="entry name" value="Pyr_redox_2"/>
    <property type="match status" value="1"/>
</dbReference>
<dbReference type="GO" id="GO:0071949">
    <property type="term" value="F:FAD binding"/>
    <property type="evidence" value="ECO:0007669"/>
    <property type="project" value="TreeGrafter"/>
</dbReference>
<dbReference type="FunFam" id="3.50.50.60:FF:000034">
    <property type="entry name" value="sulfide:quinone oxidoreductase, mitochondrial"/>
    <property type="match status" value="1"/>
</dbReference>
<sequence>MVTASPPSAHQIVVIGGGAAGLAVAARLLRLNNHLDVAVIEPAEFHFYQPGWTLVGGGVFPATATRRPMHGLMPLGVTWIRQAVAALEPDQNQLVLDDGRLVHYEHLIVCPGIVSDWGAVAGLEETLGQNGVCSNYHYDLAPYTWQCIQEFSRGRAVFTAAPMPFKCPGAPQKILYLAADHFQQNGREAELHYYCATPVIFGVAPFSRALERVADRYGVQRHYQHTLVAVDGPARVATFEHTGADGQKTRIEQPFDLLHVTPPQRPADFVRHSPLANAAGYVDVDKFTLRHVHYPNVHALGDVASTPNSKTAGAVRQQAPVVVRNLLAELGGKQPTARYDGYGTCPLTTAKGKVMLAEFVYDGVVTPTLPLDPYVERRSMWWLKTSLLPFLYWEIMLRGYEINTPHHRARNYPEPD</sequence>
<evidence type="ECO:0000256" key="1">
    <source>
        <dbReference type="ARBA" id="ARBA00001974"/>
    </source>
</evidence>
<dbReference type="PANTHER" id="PTHR10632:SF2">
    <property type="entry name" value="SULFIDE:QUINONE OXIDOREDUCTASE, MITOCHONDRIAL"/>
    <property type="match status" value="1"/>
</dbReference>
<protein>
    <submittedName>
        <fullName evidence="8">NAD(P)/FAD-dependent oxidoreductase</fullName>
    </submittedName>
</protein>
<dbReference type="OrthoDB" id="9802771at2"/>
<evidence type="ECO:0000256" key="2">
    <source>
        <dbReference type="ARBA" id="ARBA00022630"/>
    </source>
</evidence>
<evidence type="ECO:0000256" key="3">
    <source>
        <dbReference type="ARBA" id="ARBA00022719"/>
    </source>
</evidence>
<dbReference type="Proteomes" id="UP000297890">
    <property type="component" value="Unassembled WGS sequence"/>
</dbReference>
<keyword evidence="4" id="KW-0274">FAD</keyword>
<name>A0A4Z0FCH6_9GAMM</name>
<keyword evidence="5" id="KW-0809">Transit peptide</keyword>
<reference evidence="8 9" key="1">
    <citation type="journal article" date="2019" name="ISME J.">
        <title>Candidatus Macondimonas diazotrophica, a novel gammaproteobacterial genus dominating crude-oil-contaminated coastal sediments.</title>
        <authorList>
            <person name="Karthikeyan S."/>
            <person name="Konstantinidis K."/>
        </authorList>
    </citation>
    <scope>NUCLEOTIDE SEQUENCE [LARGE SCALE GENOMIC DNA]</scope>
    <source>
        <strain evidence="8 9">KTK01</strain>
    </source>
</reference>
<accession>A0A4Z0FCH6</accession>
<dbReference type="GO" id="GO:0070221">
    <property type="term" value="P:sulfide oxidation, using sulfide:quinone oxidoreductase"/>
    <property type="evidence" value="ECO:0007669"/>
    <property type="project" value="TreeGrafter"/>
</dbReference>